<feature type="domain" description="Ubiquitin-activating enzyme SCCH" evidence="15">
    <location>
        <begin position="187"/>
        <end position="451"/>
    </location>
</feature>
<dbReference type="GO" id="GO:0019948">
    <property type="term" value="F:SUMO activating enzyme activity"/>
    <property type="evidence" value="ECO:0007669"/>
    <property type="project" value="InterPro"/>
</dbReference>
<dbReference type="PIRSF" id="PIRSF039133">
    <property type="entry name" value="SUMO_E1B"/>
    <property type="match status" value="1"/>
</dbReference>
<feature type="binding site" evidence="11">
    <location>
        <position position="166"/>
    </location>
    <ligand>
        <name>Zn(2+)</name>
        <dbReference type="ChEBI" id="CHEBI:29105"/>
    </ligand>
</feature>
<keyword evidence="3 11" id="KW-0479">Metal-binding</keyword>
<protein>
    <recommendedName>
        <fullName evidence="8">Ubiquitin-activating enzyme E1-like</fullName>
    </recommendedName>
</protein>
<dbReference type="InterPro" id="IPR042449">
    <property type="entry name" value="Ub-E1_IAD_1"/>
</dbReference>
<dbReference type="InterPro" id="IPR045886">
    <property type="entry name" value="ThiF/MoeB/HesA"/>
</dbReference>
<feature type="domain" description="THIF-type NAD/FAD binding fold" evidence="14">
    <location>
        <begin position="14"/>
        <end position="512"/>
    </location>
</feature>
<evidence type="ECO:0000313" key="17">
    <source>
        <dbReference type="Proteomes" id="UP000054477"/>
    </source>
</evidence>
<feature type="binding site" evidence="11">
    <location>
        <position position="169"/>
    </location>
    <ligand>
        <name>Zn(2+)</name>
        <dbReference type="ChEBI" id="CHEBI:29105"/>
    </ligand>
</feature>
<dbReference type="GO" id="GO:0005737">
    <property type="term" value="C:cytoplasm"/>
    <property type="evidence" value="ECO:0007669"/>
    <property type="project" value="TreeGrafter"/>
</dbReference>
<feature type="binding site" evidence="10">
    <location>
        <begin position="32"/>
        <end position="37"/>
    </location>
    <ligand>
        <name>ATP</name>
        <dbReference type="ChEBI" id="CHEBI:30616"/>
    </ligand>
</feature>
<dbReference type="GO" id="GO:0016925">
    <property type="term" value="P:protein sumoylation"/>
    <property type="evidence" value="ECO:0007669"/>
    <property type="project" value="UniProtKB-UniPathway"/>
</dbReference>
<feature type="binding site" evidence="10">
    <location>
        <begin position="125"/>
        <end position="130"/>
    </location>
    <ligand>
        <name>ATP</name>
        <dbReference type="ChEBI" id="CHEBI:30616"/>
    </ligand>
</feature>
<evidence type="ECO:0000259" key="14">
    <source>
        <dbReference type="Pfam" id="PF00899"/>
    </source>
</evidence>
<evidence type="ECO:0000256" key="2">
    <source>
        <dbReference type="ARBA" id="ARBA00005673"/>
    </source>
</evidence>
<evidence type="ECO:0000256" key="1">
    <source>
        <dbReference type="ARBA" id="ARBA00004718"/>
    </source>
</evidence>
<accession>A0A0C9XHX9</accession>
<evidence type="ECO:0000256" key="13">
    <source>
        <dbReference type="SAM" id="MobiDB-lite"/>
    </source>
</evidence>
<dbReference type="UniPathway" id="UPA00886"/>
<evidence type="ECO:0000256" key="11">
    <source>
        <dbReference type="PIRSR" id="PIRSR039133-3"/>
    </source>
</evidence>
<feature type="binding site" evidence="11">
    <location>
        <position position="515"/>
    </location>
    <ligand>
        <name>Zn(2+)</name>
        <dbReference type="ChEBI" id="CHEBI:29105"/>
    </ligand>
</feature>
<feature type="region of interest" description="Disordered" evidence="13">
    <location>
        <begin position="298"/>
        <end position="385"/>
    </location>
</feature>
<dbReference type="PANTHER" id="PTHR10953">
    <property type="entry name" value="UBIQUITIN-ACTIVATING ENZYME E1"/>
    <property type="match status" value="1"/>
</dbReference>
<evidence type="ECO:0000256" key="3">
    <source>
        <dbReference type="ARBA" id="ARBA00022723"/>
    </source>
</evidence>
<feature type="binding site" evidence="10">
    <location>
        <position position="80"/>
    </location>
    <ligand>
        <name>ATP</name>
        <dbReference type="ChEBI" id="CHEBI:30616"/>
    </ligand>
</feature>
<reference evidence="17" key="2">
    <citation type="submission" date="2015-01" db="EMBL/GenBank/DDBJ databases">
        <title>Evolutionary Origins and Diversification of the Mycorrhizal Mutualists.</title>
        <authorList>
            <consortium name="DOE Joint Genome Institute"/>
            <consortium name="Mycorrhizal Genomics Consortium"/>
            <person name="Kohler A."/>
            <person name="Kuo A."/>
            <person name="Nagy L.G."/>
            <person name="Floudas D."/>
            <person name="Copeland A."/>
            <person name="Barry K.W."/>
            <person name="Cichocki N."/>
            <person name="Veneault-Fourrey C."/>
            <person name="LaButti K."/>
            <person name="Lindquist E.A."/>
            <person name="Lipzen A."/>
            <person name="Lundell T."/>
            <person name="Morin E."/>
            <person name="Murat C."/>
            <person name="Riley R."/>
            <person name="Ohm R."/>
            <person name="Sun H."/>
            <person name="Tunlid A."/>
            <person name="Henrissat B."/>
            <person name="Grigoriev I.V."/>
            <person name="Hibbett D.S."/>
            <person name="Martin F."/>
        </authorList>
    </citation>
    <scope>NUCLEOTIDE SEQUENCE [LARGE SCALE GENOMIC DNA]</scope>
    <source>
        <strain evidence="17">LaAM-08-1</strain>
    </source>
</reference>
<evidence type="ECO:0000313" key="16">
    <source>
        <dbReference type="EMBL" id="KIK01149.1"/>
    </source>
</evidence>
<evidence type="ECO:0000256" key="5">
    <source>
        <dbReference type="ARBA" id="ARBA00022786"/>
    </source>
</evidence>
<dbReference type="STRING" id="1095629.A0A0C9XHX9"/>
<keyword evidence="5" id="KW-0833">Ubl conjugation pathway</keyword>
<dbReference type="InterPro" id="IPR035985">
    <property type="entry name" value="Ubiquitin-activating_enz"/>
</dbReference>
<dbReference type="Gene3D" id="3.50.50.80">
    <property type="entry name" value="Ubiquitin-activating enzyme E1, inactive adenylation domain, subdomain 1"/>
    <property type="match status" value="1"/>
</dbReference>
<feature type="binding site" evidence="10">
    <location>
        <begin position="64"/>
        <end position="67"/>
    </location>
    <ligand>
        <name>ATP</name>
        <dbReference type="ChEBI" id="CHEBI:30616"/>
    </ligand>
</feature>
<dbReference type="GO" id="GO:0046872">
    <property type="term" value="F:metal ion binding"/>
    <property type="evidence" value="ECO:0007669"/>
    <property type="project" value="UniProtKB-KW"/>
</dbReference>
<feature type="compositionally biased region" description="Polar residues" evidence="13">
    <location>
        <begin position="298"/>
        <end position="308"/>
    </location>
</feature>
<dbReference type="InterPro" id="IPR019572">
    <property type="entry name" value="UBA_E1_SCCH"/>
</dbReference>
<comment type="pathway">
    <text evidence="1">Protein modification; protein sumoylation.</text>
</comment>
<evidence type="ECO:0000256" key="7">
    <source>
        <dbReference type="ARBA" id="ARBA00022840"/>
    </source>
</evidence>
<keyword evidence="4 10" id="KW-0547">Nucleotide-binding</keyword>
<keyword evidence="17" id="KW-1185">Reference proteome</keyword>
<dbReference type="FunFam" id="3.50.50.80:FF:000004">
    <property type="entry name" value="Ubiquitin-activating enzyme E1-like"/>
    <property type="match status" value="1"/>
</dbReference>
<dbReference type="Gene3D" id="3.10.290.20">
    <property type="entry name" value="Ubiquitin-like 2 activating enzyme e1b. Chain: B, domain 3"/>
    <property type="match status" value="1"/>
</dbReference>
<dbReference type="PANTHER" id="PTHR10953:SF5">
    <property type="entry name" value="SUMO-ACTIVATING ENZYME SUBUNIT 2"/>
    <property type="match status" value="1"/>
</dbReference>
<dbReference type="InterPro" id="IPR033127">
    <property type="entry name" value="UBQ-activ_enz_E1_Cys_AS"/>
</dbReference>
<dbReference type="GO" id="GO:0005524">
    <property type="term" value="F:ATP binding"/>
    <property type="evidence" value="ECO:0007669"/>
    <property type="project" value="UniProtKB-KW"/>
</dbReference>
<proteinExistence type="inferred from homology"/>
<dbReference type="AlphaFoldDB" id="A0A0C9XHX9"/>
<reference evidence="16 17" key="1">
    <citation type="submission" date="2014-04" db="EMBL/GenBank/DDBJ databases">
        <authorList>
            <consortium name="DOE Joint Genome Institute"/>
            <person name="Kuo A."/>
            <person name="Kohler A."/>
            <person name="Nagy L.G."/>
            <person name="Floudas D."/>
            <person name="Copeland A."/>
            <person name="Barry K.W."/>
            <person name="Cichocki N."/>
            <person name="Veneault-Fourrey C."/>
            <person name="LaButti K."/>
            <person name="Lindquist E.A."/>
            <person name="Lipzen A."/>
            <person name="Lundell T."/>
            <person name="Morin E."/>
            <person name="Murat C."/>
            <person name="Sun H."/>
            <person name="Tunlid A."/>
            <person name="Henrissat B."/>
            <person name="Grigoriev I.V."/>
            <person name="Hibbett D.S."/>
            <person name="Martin F."/>
            <person name="Nordberg H.P."/>
            <person name="Cantor M.N."/>
            <person name="Hua S.X."/>
        </authorList>
    </citation>
    <scope>NUCLEOTIDE SEQUENCE [LARGE SCALE GENOMIC DNA]</scope>
    <source>
        <strain evidence="16 17">LaAM-08-1</strain>
    </source>
</reference>
<dbReference type="InterPro" id="IPR023318">
    <property type="entry name" value="Ub_act_enz_dom_a_sf"/>
</dbReference>
<evidence type="ECO:0000256" key="12">
    <source>
        <dbReference type="PROSITE-ProRule" id="PRU10132"/>
    </source>
</evidence>
<evidence type="ECO:0000259" key="15">
    <source>
        <dbReference type="Pfam" id="PF10585"/>
    </source>
</evidence>
<gene>
    <name evidence="16" type="ORF">K443DRAFT_678604</name>
</gene>
<evidence type="ECO:0000256" key="4">
    <source>
        <dbReference type="ARBA" id="ARBA00022741"/>
    </source>
</evidence>
<dbReference type="GO" id="GO:0031510">
    <property type="term" value="C:SUMO activating enzyme complex"/>
    <property type="evidence" value="ECO:0007669"/>
    <property type="project" value="TreeGrafter"/>
</dbReference>
<dbReference type="EMBL" id="KN838611">
    <property type="protein sequence ID" value="KIK01149.1"/>
    <property type="molecule type" value="Genomic_DNA"/>
</dbReference>
<dbReference type="Pfam" id="PF00899">
    <property type="entry name" value="ThiF"/>
    <property type="match status" value="1"/>
</dbReference>
<feature type="binding site" evidence="10">
    <location>
        <position position="56"/>
    </location>
    <ligand>
        <name>ATP</name>
        <dbReference type="ChEBI" id="CHEBI:30616"/>
    </ligand>
</feature>
<evidence type="ECO:0000256" key="6">
    <source>
        <dbReference type="ARBA" id="ARBA00022833"/>
    </source>
</evidence>
<feature type="region of interest" description="Disordered" evidence="13">
    <location>
        <begin position="604"/>
        <end position="689"/>
    </location>
</feature>
<dbReference type="InterPro" id="IPR000594">
    <property type="entry name" value="ThiF_NAD_FAD-bd"/>
</dbReference>
<feature type="compositionally biased region" description="Low complexity" evidence="13">
    <location>
        <begin position="323"/>
        <end position="362"/>
    </location>
</feature>
<keyword evidence="7 10" id="KW-0067">ATP-binding</keyword>
<feature type="binding site" evidence="11">
    <location>
        <position position="512"/>
    </location>
    <ligand>
        <name>Zn(2+)</name>
        <dbReference type="ChEBI" id="CHEBI:29105"/>
    </ligand>
</feature>
<dbReference type="PROSITE" id="PS00865">
    <property type="entry name" value="UBIQUITIN_ACTIVAT_2"/>
    <property type="match status" value="1"/>
</dbReference>
<name>A0A0C9XHX9_9AGAR</name>
<dbReference type="Gene3D" id="1.10.10.520">
    <property type="entry name" value="Ubiquitin activating enzymes (Uba3). Chain: B, domain 2"/>
    <property type="match status" value="1"/>
</dbReference>
<sequence length="708" mass="77106">MSTAKARTAHARAILGPELHDQLSSTRVLLVGAGGIGCELLKNIVLTGFGEITLLDLDTIDLSNLNRQFLFKKKDVKQSKALVAAQTASGFNPNVRIIPIHDNIKEPQYDIQWFQKFDIVLNALDNLDARRHVNKMCMAARVPLVESGTAGYLGQVQPLLMDRTECFDCIPKATPKTFPVCTIRSTPSQPIHCIVWSKSYLMGQLFGEDEDAVGELDEAEKQGENAQEIATLRNEAQAFKAVRNALRSSSSSDAAKMVFQKVFNADIKNLLVMEDMWRSRAPPTPLDFDTIMNDTVIPQQNGTATHNGTDAVASGSRRRSSRLAKSSASAKPSSPAKTPGSAKSSASAKPSASKKPLASKKPSPSKKPPVPTTNGEVKGAPALKDQRELTLKDNLELFVSSTNRLAARLKRGEDTISFDKDDDDTLDFVTASSNLRSTAYGIGTKTRWEVKEMAGNIIPAIATTNAIVSGLIVLQALHLLRKTYDKMRNVHLQFKPAVPLSSITLSPPNPACGICRDTYALLLCDPSRAVLGDVIKGLLGDDKREVSVYEDKRVLSDPDWDDNNERTLESLNVTRGKFLTIVDEEGDRATISVGLGVLPPNHPADAPSFILPSPLPNPPKQVKPTPPPPETPPRNSAKRPLPVEDENGVIDLEPTPMKTKPTANATSKKRKAEETQSPSKKRRLEEDGLVLMDGLEDGLEDDDCIVID</sequence>
<evidence type="ECO:0000256" key="10">
    <source>
        <dbReference type="PIRSR" id="PIRSR039133-2"/>
    </source>
</evidence>
<comment type="similarity">
    <text evidence="2">Belongs to the ubiquitin-activating E1 family.</text>
</comment>
<dbReference type="OrthoDB" id="10255449at2759"/>
<dbReference type="HOGENOM" id="CLU_013325_7_3_1"/>
<evidence type="ECO:0000256" key="8">
    <source>
        <dbReference type="ARBA" id="ARBA00073512"/>
    </source>
</evidence>
<organism evidence="16 17">
    <name type="scientific">Laccaria amethystina LaAM-08-1</name>
    <dbReference type="NCBI Taxonomy" id="1095629"/>
    <lineage>
        <taxon>Eukaryota</taxon>
        <taxon>Fungi</taxon>
        <taxon>Dikarya</taxon>
        <taxon>Basidiomycota</taxon>
        <taxon>Agaricomycotina</taxon>
        <taxon>Agaricomycetes</taxon>
        <taxon>Agaricomycetidae</taxon>
        <taxon>Agaricales</taxon>
        <taxon>Agaricineae</taxon>
        <taxon>Hydnangiaceae</taxon>
        <taxon>Laccaria</taxon>
    </lineage>
</organism>
<evidence type="ECO:0000256" key="9">
    <source>
        <dbReference type="PIRSR" id="PIRSR039133-1"/>
    </source>
</evidence>
<feature type="active site" description="Glycyl thioester intermediate" evidence="9 12">
    <location>
        <position position="181"/>
    </location>
</feature>
<dbReference type="Pfam" id="PF10585">
    <property type="entry name" value="UBA_E1_SCCH"/>
    <property type="match status" value="1"/>
</dbReference>
<feature type="compositionally biased region" description="Pro residues" evidence="13">
    <location>
        <begin position="613"/>
        <end position="632"/>
    </location>
</feature>
<keyword evidence="6 11" id="KW-0862">Zinc</keyword>
<dbReference type="Proteomes" id="UP000054477">
    <property type="component" value="Unassembled WGS sequence"/>
</dbReference>
<dbReference type="SUPFAM" id="SSF69572">
    <property type="entry name" value="Activating enzymes of the ubiquitin-like proteins"/>
    <property type="match status" value="1"/>
</dbReference>
<dbReference type="InterPro" id="IPR030661">
    <property type="entry name" value="Uba2"/>
</dbReference>